<evidence type="ECO:0000256" key="3">
    <source>
        <dbReference type="ARBA" id="ARBA00011266"/>
    </source>
</evidence>
<dbReference type="Proteomes" id="UP001244341">
    <property type="component" value="Chromosome 6b"/>
</dbReference>
<dbReference type="InterPro" id="IPR038716">
    <property type="entry name" value="P1/P2_N_sf"/>
</dbReference>
<keyword evidence="9" id="KW-1185">Reference proteome</keyword>
<accession>A0ABY8U306</accession>
<dbReference type="InterPro" id="IPR027534">
    <property type="entry name" value="Ribosomal_P1/P2"/>
</dbReference>
<evidence type="ECO:0000256" key="2">
    <source>
        <dbReference type="ARBA" id="ARBA00005436"/>
    </source>
</evidence>
<sequence>MRVVSAVLLAVLGGKANPTADDVKAILGSVGVEADAADVERLLKELEGKDISELIAAGREKLQSVPSGGAAVAAAPAAGGAAGGAAAAKEEKKEEPSEEDEDMGFSLFD</sequence>
<evidence type="ECO:0000256" key="1">
    <source>
        <dbReference type="ARBA" id="ARBA00003362"/>
    </source>
</evidence>
<proteinExistence type="inferred from homology"/>
<dbReference type="EMBL" id="CP126213">
    <property type="protein sequence ID" value="WIA15764.1"/>
    <property type="molecule type" value="Genomic_DNA"/>
</dbReference>
<dbReference type="CDD" id="cd05833">
    <property type="entry name" value="Ribosomal_P2"/>
    <property type="match status" value="1"/>
</dbReference>
<keyword evidence="4" id="KW-0689">Ribosomal protein</keyword>
<evidence type="ECO:0000313" key="8">
    <source>
        <dbReference type="EMBL" id="WIA15764.1"/>
    </source>
</evidence>
<dbReference type="Pfam" id="PF00428">
    <property type="entry name" value="Ribosomal_60s"/>
    <property type="match status" value="1"/>
</dbReference>
<comment type="function">
    <text evidence="1">Plays an important role in the elongation step of protein synthesis.</text>
</comment>
<dbReference type="HAMAP" id="MF_01478">
    <property type="entry name" value="Ribosomal_L12_arch"/>
    <property type="match status" value="1"/>
</dbReference>
<dbReference type="Gene3D" id="1.10.10.1410">
    <property type="match status" value="1"/>
</dbReference>
<organism evidence="8 9">
    <name type="scientific">Tetradesmus obliquus</name>
    <name type="common">Green alga</name>
    <name type="synonym">Acutodesmus obliquus</name>
    <dbReference type="NCBI Taxonomy" id="3088"/>
    <lineage>
        <taxon>Eukaryota</taxon>
        <taxon>Viridiplantae</taxon>
        <taxon>Chlorophyta</taxon>
        <taxon>core chlorophytes</taxon>
        <taxon>Chlorophyceae</taxon>
        <taxon>CS clade</taxon>
        <taxon>Sphaeropleales</taxon>
        <taxon>Scenedesmaceae</taxon>
        <taxon>Tetradesmus</taxon>
    </lineage>
</organism>
<keyword evidence="5" id="KW-0687">Ribonucleoprotein</keyword>
<dbReference type="PANTHER" id="PTHR21141:SF5">
    <property type="entry name" value="LARGE RIBOSOMAL SUBUNIT PROTEIN P2"/>
    <property type="match status" value="1"/>
</dbReference>
<name>A0ABY8U306_TETOB</name>
<evidence type="ECO:0000313" key="9">
    <source>
        <dbReference type="Proteomes" id="UP001244341"/>
    </source>
</evidence>
<comment type="similarity">
    <text evidence="2">Belongs to the eukaryotic ribosomal protein P1/P2 family.</text>
</comment>
<protein>
    <recommendedName>
        <fullName evidence="10">60S acidic ribosomal protein P2</fullName>
    </recommendedName>
</protein>
<dbReference type="PANTHER" id="PTHR21141">
    <property type="entry name" value="60S ACIDIC RIBOSOMAL PROTEIN FAMILY MEMBER"/>
    <property type="match status" value="1"/>
</dbReference>
<keyword evidence="7" id="KW-0732">Signal</keyword>
<feature type="signal peptide" evidence="7">
    <location>
        <begin position="1"/>
        <end position="16"/>
    </location>
</feature>
<dbReference type="InterPro" id="IPR044076">
    <property type="entry name" value="Ribosomal_P2"/>
</dbReference>
<feature type="chain" id="PRO_5047430995" description="60S acidic ribosomal protein P2" evidence="7">
    <location>
        <begin position="17"/>
        <end position="109"/>
    </location>
</feature>
<feature type="region of interest" description="Disordered" evidence="6">
    <location>
        <begin position="83"/>
        <end position="109"/>
    </location>
</feature>
<evidence type="ECO:0000256" key="4">
    <source>
        <dbReference type="ARBA" id="ARBA00022980"/>
    </source>
</evidence>
<evidence type="ECO:0008006" key="10">
    <source>
        <dbReference type="Google" id="ProtNLM"/>
    </source>
</evidence>
<comment type="subunit">
    <text evidence="3">P1 and P2 exist as dimers at the large ribosomal subunit.</text>
</comment>
<evidence type="ECO:0000256" key="7">
    <source>
        <dbReference type="SAM" id="SignalP"/>
    </source>
</evidence>
<reference evidence="8 9" key="1">
    <citation type="submission" date="2023-05" db="EMBL/GenBank/DDBJ databases">
        <title>A 100% complete, gapless, phased diploid assembly of the Scenedesmus obliquus UTEX 3031 genome.</title>
        <authorList>
            <person name="Biondi T.C."/>
            <person name="Hanschen E.R."/>
            <person name="Kwon T."/>
            <person name="Eng W."/>
            <person name="Kruse C.P.S."/>
            <person name="Koehler S.I."/>
            <person name="Kunde Y."/>
            <person name="Gleasner C.D."/>
            <person name="You Mak K.T."/>
            <person name="Polle J."/>
            <person name="Hovde B.T."/>
            <person name="Starkenburg S.R."/>
        </authorList>
    </citation>
    <scope>NUCLEOTIDE SEQUENCE [LARGE SCALE GENOMIC DNA]</scope>
    <source>
        <strain evidence="8 9">DOE0152z</strain>
    </source>
</reference>
<evidence type="ECO:0000256" key="6">
    <source>
        <dbReference type="SAM" id="MobiDB-lite"/>
    </source>
</evidence>
<evidence type="ECO:0000256" key="5">
    <source>
        <dbReference type="ARBA" id="ARBA00023274"/>
    </source>
</evidence>
<gene>
    <name evidence="8" type="ORF">OEZ85_002379</name>
</gene>